<evidence type="ECO:0000256" key="8">
    <source>
        <dbReference type="ARBA" id="ARBA00022692"/>
    </source>
</evidence>
<proteinExistence type="inferred from homology"/>
<gene>
    <name evidence="14" type="ORF">Cspa_c38870</name>
</gene>
<feature type="transmembrane region" description="Helical" evidence="13">
    <location>
        <begin position="357"/>
        <end position="376"/>
    </location>
</feature>
<dbReference type="PATRIC" id="fig|931276.5.peg.3920"/>
<reference evidence="14 15" key="1">
    <citation type="submission" date="2013-02" db="EMBL/GenBank/DDBJ databases">
        <title>Genome sequence of Clostridium saccharoperbutylacetonicum N1-4(HMT).</title>
        <authorList>
            <person name="Poehlein A."/>
            <person name="Daniel R."/>
        </authorList>
    </citation>
    <scope>NUCLEOTIDE SEQUENCE [LARGE SCALE GENOMIC DNA]</scope>
    <source>
        <strain evidence="15">N1-4(HMT)</strain>
    </source>
</reference>
<dbReference type="InterPro" id="IPR002528">
    <property type="entry name" value="MATE_fam"/>
</dbReference>
<keyword evidence="9 13" id="KW-1133">Transmembrane helix</keyword>
<keyword evidence="8 13" id="KW-0812">Transmembrane</keyword>
<dbReference type="GO" id="GO:0005886">
    <property type="term" value="C:plasma membrane"/>
    <property type="evidence" value="ECO:0007669"/>
    <property type="project" value="UniProtKB-SubCell"/>
</dbReference>
<feature type="transmembrane region" description="Helical" evidence="13">
    <location>
        <begin position="320"/>
        <end position="345"/>
    </location>
</feature>
<evidence type="ECO:0000256" key="9">
    <source>
        <dbReference type="ARBA" id="ARBA00022989"/>
    </source>
</evidence>
<dbReference type="PIRSF" id="PIRSF006603">
    <property type="entry name" value="DinF"/>
    <property type="match status" value="1"/>
</dbReference>
<dbReference type="CDD" id="cd13138">
    <property type="entry name" value="MATE_yoeA_like"/>
    <property type="match status" value="1"/>
</dbReference>
<dbReference type="NCBIfam" id="TIGR00797">
    <property type="entry name" value="matE"/>
    <property type="match status" value="1"/>
</dbReference>
<organism evidence="14 15">
    <name type="scientific">Clostridium saccharoperbutylacetonicum N1-4(HMT)</name>
    <dbReference type="NCBI Taxonomy" id="931276"/>
    <lineage>
        <taxon>Bacteria</taxon>
        <taxon>Bacillati</taxon>
        <taxon>Bacillota</taxon>
        <taxon>Clostridia</taxon>
        <taxon>Eubacteriales</taxon>
        <taxon>Clostridiaceae</taxon>
        <taxon>Clostridium</taxon>
    </lineage>
</organism>
<dbReference type="PANTHER" id="PTHR43298:SF2">
    <property type="entry name" value="FMN_FAD EXPORTER YEEO-RELATED"/>
    <property type="match status" value="1"/>
</dbReference>
<feature type="transmembrane region" description="Helical" evidence="13">
    <location>
        <begin position="136"/>
        <end position="154"/>
    </location>
</feature>
<evidence type="ECO:0000256" key="12">
    <source>
        <dbReference type="ARBA" id="ARBA00031636"/>
    </source>
</evidence>
<evidence type="ECO:0000256" key="4">
    <source>
        <dbReference type="ARBA" id="ARBA00020268"/>
    </source>
</evidence>
<feature type="transmembrane region" description="Helical" evidence="13">
    <location>
        <begin position="283"/>
        <end position="300"/>
    </location>
</feature>
<dbReference type="Proteomes" id="UP000011728">
    <property type="component" value="Chromosome"/>
</dbReference>
<evidence type="ECO:0000256" key="13">
    <source>
        <dbReference type="SAM" id="Phobius"/>
    </source>
</evidence>
<feature type="transmembrane region" description="Helical" evidence="13">
    <location>
        <begin position="45"/>
        <end position="67"/>
    </location>
</feature>
<comment type="function">
    <text evidence="1">Multidrug efflux pump.</text>
</comment>
<evidence type="ECO:0000256" key="10">
    <source>
        <dbReference type="ARBA" id="ARBA00023065"/>
    </source>
</evidence>
<dbReference type="KEGG" id="csr:Cspa_c38870"/>
<dbReference type="EMBL" id="CP004121">
    <property type="protein sequence ID" value="AGF57647.1"/>
    <property type="molecule type" value="Genomic_DNA"/>
</dbReference>
<dbReference type="AlphaFoldDB" id="M1N2F1"/>
<evidence type="ECO:0000256" key="7">
    <source>
        <dbReference type="ARBA" id="ARBA00022475"/>
    </source>
</evidence>
<feature type="transmembrane region" description="Helical" evidence="13">
    <location>
        <begin position="422"/>
        <end position="439"/>
    </location>
</feature>
<dbReference type="GO" id="GO:0042910">
    <property type="term" value="F:xenobiotic transmembrane transporter activity"/>
    <property type="evidence" value="ECO:0007669"/>
    <property type="project" value="InterPro"/>
</dbReference>
<comment type="subcellular location">
    <subcellularLocation>
        <location evidence="2">Cell membrane</location>
        <topology evidence="2">Multi-pass membrane protein</topology>
    </subcellularLocation>
</comment>
<evidence type="ECO:0000256" key="3">
    <source>
        <dbReference type="ARBA" id="ARBA00010199"/>
    </source>
</evidence>
<evidence type="ECO:0000256" key="1">
    <source>
        <dbReference type="ARBA" id="ARBA00003408"/>
    </source>
</evidence>
<dbReference type="InterPro" id="IPR048279">
    <property type="entry name" value="MdtK-like"/>
</dbReference>
<sequence length="468" mass="50957">MAGTRNLTKGNPAKLILLFTVPLLIGNIFQQFYNIADTFIVGRTIGINALAAVGCTGSIMFLILGFAQGLTSGLSIITAQKFGAGDKKAIKESYFTGIVISMIVTIILTTISTILARPILVAMNTPTEIIDDAYNFVFIIFLGIIASMFFNFFSNIIRALGDSKTPLIYLIIACILNIVLEFGFILIFKMGVSGAALATVIAQGVSALLCIWYIKRNLPILRLKKSDIKLSRDVFLEHVRMSLPMGFQASIIAIGAIAVQFALNSLGAVSVAAYTAAQKIDTIAIQPMMSFGITMATYTAQNYGAEKFERIKQGVRKCIFISVSFSIIVGLINIFAGHILTSIFVGSDQTEVISLSQVYLTANGIFYFILSLLFIYRYTLQGLGQSFIPTVAGIMELLMRTFAAIMLAKPFGFLGVSLASPLAWIGACIPLAGAYYITMRKIDHEKLKKTHYEGDNNIEDCGCIDKQL</sequence>
<evidence type="ECO:0000256" key="2">
    <source>
        <dbReference type="ARBA" id="ARBA00004651"/>
    </source>
</evidence>
<evidence type="ECO:0000256" key="5">
    <source>
        <dbReference type="ARBA" id="ARBA00022448"/>
    </source>
</evidence>
<evidence type="ECO:0000256" key="6">
    <source>
        <dbReference type="ARBA" id="ARBA00022449"/>
    </source>
</evidence>
<dbReference type="Pfam" id="PF01554">
    <property type="entry name" value="MatE"/>
    <property type="match status" value="2"/>
</dbReference>
<dbReference type="GO" id="GO:0006811">
    <property type="term" value="P:monoatomic ion transport"/>
    <property type="evidence" value="ECO:0007669"/>
    <property type="project" value="UniProtKB-KW"/>
</dbReference>
<dbReference type="STRING" id="36745.CLSAP_36620"/>
<evidence type="ECO:0000313" key="15">
    <source>
        <dbReference type="Proteomes" id="UP000011728"/>
    </source>
</evidence>
<keyword evidence="7" id="KW-1003">Cell membrane</keyword>
<accession>M1N2F1</accession>
<dbReference type="InterPro" id="IPR050222">
    <property type="entry name" value="MATE_MdtK"/>
</dbReference>
<dbReference type="RefSeq" id="WP_015393960.1">
    <property type="nucleotide sequence ID" value="NC_020291.1"/>
</dbReference>
<feature type="transmembrane region" description="Helical" evidence="13">
    <location>
        <begin position="250"/>
        <end position="277"/>
    </location>
</feature>
<keyword evidence="15" id="KW-1185">Reference proteome</keyword>
<feature type="transmembrane region" description="Helical" evidence="13">
    <location>
        <begin position="94"/>
        <end position="116"/>
    </location>
</feature>
<feature type="transmembrane region" description="Helical" evidence="13">
    <location>
        <begin position="12"/>
        <end position="33"/>
    </location>
</feature>
<keyword evidence="5" id="KW-0813">Transport</keyword>
<dbReference type="HOGENOM" id="CLU_012893_5_0_9"/>
<keyword evidence="10" id="KW-0406">Ion transport</keyword>
<protein>
    <recommendedName>
        <fullName evidence="4">Probable multidrug resistance protein NorM</fullName>
    </recommendedName>
    <alternativeName>
        <fullName evidence="12">Multidrug-efflux transporter</fullName>
    </alternativeName>
</protein>
<comment type="similarity">
    <text evidence="3">Belongs to the multi antimicrobial extrusion (MATE) (TC 2.A.66.1) family.</text>
</comment>
<dbReference type="OrthoDB" id="9776324at2"/>
<feature type="transmembrane region" description="Helical" evidence="13">
    <location>
        <begin position="166"/>
        <end position="188"/>
    </location>
</feature>
<dbReference type="GO" id="GO:0015297">
    <property type="term" value="F:antiporter activity"/>
    <property type="evidence" value="ECO:0007669"/>
    <property type="project" value="UniProtKB-KW"/>
</dbReference>
<evidence type="ECO:0000313" key="14">
    <source>
        <dbReference type="EMBL" id="AGF57647.1"/>
    </source>
</evidence>
<feature type="transmembrane region" description="Helical" evidence="13">
    <location>
        <begin position="194"/>
        <end position="214"/>
    </location>
</feature>
<keyword evidence="11 13" id="KW-0472">Membrane</keyword>
<evidence type="ECO:0000256" key="11">
    <source>
        <dbReference type="ARBA" id="ARBA00023136"/>
    </source>
</evidence>
<dbReference type="PANTHER" id="PTHR43298">
    <property type="entry name" value="MULTIDRUG RESISTANCE PROTEIN NORM-RELATED"/>
    <property type="match status" value="1"/>
</dbReference>
<keyword evidence="6" id="KW-0050">Antiport</keyword>
<name>M1N2F1_9CLOT</name>
<dbReference type="eggNOG" id="COG0534">
    <property type="taxonomic scope" value="Bacteria"/>
</dbReference>